<reference evidence="2" key="1">
    <citation type="journal article" date="2023" name="Mol. Phylogenet. Evol.">
        <title>Genome-scale phylogeny and comparative genomics of the fungal order Sordariales.</title>
        <authorList>
            <person name="Hensen N."/>
            <person name="Bonometti L."/>
            <person name="Westerberg I."/>
            <person name="Brannstrom I.O."/>
            <person name="Guillou S."/>
            <person name="Cros-Aarteil S."/>
            <person name="Calhoun S."/>
            <person name="Haridas S."/>
            <person name="Kuo A."/>
            <person name="Mondo S."/>
            <person name="Pangilinan J."/>
            <person name="Riley R."/>
            <person name="LaButti K."/>
            <person name="Andreopoulos B."/>
            <person name="Lipzen A."/>
            <person name="Chen C."/>
            <person name="Yan M."/>
            <person name="Daum C."/>
            <person name="Ng V."/>
            <person name="Clum A."/>
            <person name="Steindorff A."/>
            <person name="Ohm R.A."/>
            <person name="Martin F."/>
            <person name="Silar P."/>
            <person name="Natvig D.O."/>
            <person name="Lalanne C."/>
            <person name="Gautier V."/>
            <person name="Ament-Velasquez S.L."/>
            <person name="Kruys A."/>
            <person name="Hutchinson M.I."/>
            <person name="Powell A.J."/>
            <person name="Barry K."/>
            <person name="Miller A.N."/>
            <person name="Grigoriev I.V."/>
            <person name="Debuchy R."/>
            <person name="Gladieux P."/>
            <person name="Hiltunen Thoren M."/>
            <person name="Johannesson H."/>
        </authorList>
    </citation>
    <scope>NUCLEOTIDE SEQUENCE</scope>
    <source>
        <strain evidence="2">CBS 757.83</strain>
    </source>
</reference>
<dbReference type="SUPFAM" id="SSF52540">
    <property type="entry name" value="P-loop containing nucleoside triphosphate hydrolases"/>
    <property type="match status" value="1"/>
</dbReference>
<dbReference type="InterPro" id="IPR027417">
    <property type="entry name" value="P-loop_NTPase"/>
</dbReference>
<reference evidence="2" key="2">
    <citation type="submission" date="2023-05" db="EMBL/GenBank/DDBJ databases">
        <authorList>
            <consortium name="Lawrence Berkeley National Laboratory"/>
            <person name="Steindorff A."/>
            <person name="Hensen N."/>
            <person name="Bonometti L."/>
            <person name="Westerberg I."/>
            <person name="Brannstrom I.O."/>
            <person name="Guillou S."/>
            <person name="Cros-Aarteil S."/>
            <person name="Calhoun S."/>
            <person name="Haridas S."/>
            <person name="Kuo A."/>
            <person name="Mondo S."/>
            <person name="Pangilinan J."/>
            <person name="Riley R."/>
            <person name="Labutti K."/>
            <person name="Andreopoulos B."/>
            <person name="Lipzen A."/>
            <person name="Chen C."/>
            <person name="Yanf M."/>
            <person name="Daum C."/>
            <person name="Ng V."/>
            <person name="Clum A."/>
            <person name="Ohm R."/>
            <person name="Martin F."/>
            <person name="Silar P."/>
            <person name="Natvig D."/>
            <person name="Lalanne C."/>
            <person name="Gautier V."/>
            <person name="Ament-Velasquez S.L."/>
            <person name="Kruys A."/>
            <person name="Hutchinson M.I."/>
            <person name="Powell A.J."/>
            <person name="Barry K."/>
            <person name="Miller A.N."/>
            <person name="Grigoriev I.V."/>
            <person name="Debuchy R."/>
            <person name="Gladieux P."/>
            <person name="Thoren M.H."/>
            <person name="Johannesson H."/>
        </authorList>
    </citation>
    <scope>NUCLEOTIDE SEQUENCE</scope>
    <source>
        <strain evidence="2">CBS 757.83</strain>
    </source>
</reference>
<name>A0AAN6PUP7_9PEZI</name>
<comment type="caution">
    <text evidence="2">The sequence shown here is derived from an EMBL/GenBank/DDBJ whole genome shotgun (WGS) entry which is preliminary data.</text>
</comment>
<feature type="compositionally biased region" description="Polar residues" evidence="1">
    <location>
        <begin position="21"/>
        <end position="37"/>
    </location>
</feature>
<sequence length="319" mass="34483">MMIEPCSALRTSNLGILGAERTNNMDTPSTPASQSAKRGSEALDPNARTSPAKRLRDGEHTGRAARPLLALAAPPPPPPFAHHPELPFSWSNCGRAFKSLSDLIVRITQFPDDPRRPQHRQRDVLASIQPIDGAAPHHDMVMRPPSLKTADSATDDGSDDNSVIFVSEHPVAQEDNNTALHSEADDSDDVAGAENNVLEALAASLYTADDVERWAATCRFFCHDVARTAHDEGAQLPGTNFRLHPYQMEAVYEQLQRSFGEGLGGGIIALDTGLGKTVVTLAVVAVMRLAELNAAEVRRDARITNLVPDRVHNELGTTT</sequence>
<protein>
    <submittedName>
        <fullName evidence="2">Uncharacterized protein</fullName>
    </submittedName>
</protein>
<evidence type="ECO:0000256" key="1">
    <source>
        <dbReference type="SAM" id="MobiDB-lite"/>
    </source>
</evidence>
<dbReference type="AlphaFoldDB" id="A0AAN6PUP7"/>
<proteinExistence type="predicted"/>
<dbReference type="Gene3D" id="3.40.50.300">
    <property type="entry name" value="P-loop containing nucleotide triphosphate hydrolases"/>
    <property type="match status" value="1"/>
</dbReference>
<gene>
    <name evidence="2" type="ORF">N658DRAFT_528087</name>
</gene>
<keyword evidence="3" id="KW-1185">Reference proteome</keyword>
<evidence type="ECO:0000313" key="2">
    <source>
        <dbReference type="EMBL" id="KAK4095962.1"/>
    </source>
</evidence>
<evidence type="ECO:0000313" key="3">
    <source>
        <dbReference type="Proteomes" id="UP001305647"/>
    </source>
</evidence>
<dbReference type="EMBL" id="MU863754">
    <property type="protein sequence ID" value="KAK4095962.1"/>
    <property type="molecule type" value="Genomic_DNA"/>
</dbReference>
<dbReference type="Proteomes" id="UP001305647">
    <property type="component" value="Unassembled WGS sequence"/>
</dbReference>
<feature type="non-terminal residue" evidence="2">
    <location>
        <position position="319"/>
    </location>
</feature>
<accession>A0AAN6PUP7</accession>
<feature type="region of interest" description="Disordered" evidence="1">
    <location>
        <begin position="20"/>
        <end position="60"/>
    </location>
</feature>
<organism evidence="2 3">
    <name type="scientific">Parathielavia hyrcaniae</name>
    <dbReference type="NCBI Taxonomy" id="113614"/>
    <lineage>
        <taxon>Eukaryota</taxon>
        <taxon>Fungi</taxon>
        <taxon>Dikarya</taxon>
        <taxon>Ascomycota</taxon>
        <taxon>Pezizomycotina</taxon>
        <taxon>Sordariomycetes</taxon>
        <taxon>Sordariomycetidae</taxon>
        <taxon>Sordariales</taxon>
        <taxon>Chaetomiaceae</taxon>
        <taxon>Parathielavia</taxon>
    </lineage>
</organism>
<feature type="region of interest" description="Disordered" evidence="1">
    <location>
        <begin position="135"/>
        <end position="162"/>
    </location>
</feature>